<name>A0AAV2VNB4_9VIBR</name>
<protein>
    <submittedName>
        <fullName evidence="2">Uncharacterized protein</fullName>
    </submittedName>
</protein>
<reference evidence="2 3" key="1">
    <citation type="journal article" date="2013" name="ISME J.">
        <title>Comparative genomics of pathogenic lineages of Vibrio nigripulchritudo identifies virulence-associated traits.</title>
        <authorList>
            <person name="Goudenege D."/>
            <person name="Labreuche Y."/>
            <person name="Krin E."/>
            <person name="Ansquer D."/>
            <person name="Mangenot S."/>
            <person name="Calteau A."/>
            <person name="Medigue C."/>
            <person name="Mazel D."/>
            <person name="Polz M.F."/>
            <person name="Le Roux F."/>
        </authorList>
    </citation>
    <scope>NUCLEOTIDE SEQUENCE [LARGE SCALE GENOMIC DNA]</scope>
    <source>
        <strain evidence="2 3">SOn1</strain>
    </source>
</reference>
<dbReference type="AlphaFoldDB" id="A0AAV2VNB4"/>
<organism evidence="2 3">
    <name type="scientific">Vibrio nigripulchritudo SOn1</name>
    <dbReference type="NCBI Taxonomy" id="1238450"/>
    <lineage>
        <taxon>Bacteria</taxon>
        <taxon>Pseudomonadati</taxon>
        <taxon>Pseudomonadota</taxon>
        <taxon>Gammaproteobacteria</taxon>
        <taxon>Vibrionales</taxon>
        <taxon>Vibrionaceae</taxon>
        <taxon>Vibrio</taxon>
    </lineage>
</organism>
<keyword evidence="1" id="KW-0472">Membrane</keyword>
<dbReference type="Proteomes" id="UP000018211">
    <property type="component" value="Unassembled WGS sequence"/>
</dbReference>
<gene>
    <name evidence="2" type="ORF">VIBNISOn1_1650017</name>
</gene>
<keyword evidence="1" id="KW-0812">Transmembrane</keyword>
<comment type="caution">
    <text evidence="2">The sequence shown here is derived from an EMBL/GenBank/DDBJ whole genome shotgun (WGS) entry which is preliminary data.</text>
</comment>
<evidence type="ECO:0000313" key="3">
    <source>
        <dbReference type="Proteomes" id="UP000018211"/>
    </source>
</evidence>
<feature type="transmembrane region" description="Helical" evidence="1">
    <location>
        <begin position="12"/>
        <end position="31"/>
    </location>
</feature>
<dbReference type="EMBL" id="CAOF01000074">
    <property type="protein sequence ID" value="CCO46040.1"/>
    <property type="molecule type" value="Genomic_DNA"/>
</dbReference>
<evidence type="ECO:0000256" key="1">
    <source>
        <dbReference type="SAM" id="Phobius"/>
    </source>
</evidence>
<proteinExistence type="predicted"/>
<accession>A0AAV2VNB4</accession>
<sequence length="74" mass="8392">MSPAKAMVGKAMIVAAMANTVFFILESFFLLSSRLIKTAFVLTNRERRIHVEFILGWAYEVMKLLLANSKLTIK</sequence>
<evidence type="ECO:0000313" key="2">
    <source>
        <dbReference type="EMBL" id="CCO46040.1"/>
    </source>
</evidence>
<keyword evidence="1" id="KW-1133">Transmembrane helix</keyword>